<name>A0AAN8UGI0_9MAGN</name>
<protein>
    <submittedName>
        <fullName evidence="2">Uncharacterized protein</fullName>
    </submittedName>
</protein>
<evidence type="ECO:0000313" key="2">
    <source>
        <dbReference type="EMBL" id="KAK6911346.1"/>
    </source>
</evidence>
<dbReference type="PANTHER" id="PTHR36749:SF1">
    <property type="entry name" value="F7O18.3 PROTEIN"/>
    <property type="match status" value="1"/>
</dbReference>
<reference evidence="2 3" key="1">
    <citation type="submission" date="2023-12" db="EMBL/GenBank/DDBJ databases">
        <title>A high-quality genome assembly for Dillenia turbinata (Dilleniales).</title>
        <authorList>
            <person name="Chanderbali A."/>
        </authorList>
    </citation>
    <scope>NUCLEOTIDE SEQUENCE [LARGE SCALE GENOMIC DNA]</scope>
    <source>
        <strain evidence="2">LSX21</strain>
        <tissue evidence="2">Leaf</tissue>
    </source>
</reference>
<dbReference type="EMBL" id="JBAMMX010000028">
    <property type="protein sequence ID" value="KAK6911346.1"/>
    <property type="molecule type" value="Genomic_DNA"/>
</dbReference>
<feature type="region of interest" description="Disordered" evidence="1">
    <location>
        <begin position="1"/>
        <end position="76"/>
    </location>
</feature>
<proteinExistence type="predicted"/>
<dbReference type="AlphaFoldDB" id="A0AAN8UGI0"/>
<keyword evidence="3" id="KW-1185">Reference proteome</keyword>
<evidence type="ECO:0000313" key="3">
    <source>
        <dbReference type="Proteomes" id="UP001370490"/>
    </source>
</evidence>
<feature type="compositionally biased region" description="Low complexity" evidence="1">
    <location>
        <begin position="34"/>
        <end position="46"/>
    </location>
</feature>
<organism evidence="2 3">
    <name type="scientific">Dillenia turbinata</name>
    <dbReference type="NCBI Taxonomy" id="194707"/>
    <lineage>
        <taxon>Eukaryota</taxon>
        <taxon>Viridiplantae</taxon>
        <taxon>Streptophyta</taxon>
        <taxon>Embryophyta</taxon>
        <taxon>Tracheophyta</taxon>
        <taxon>Spermatophyta</taxon>
        <taxon>Magnoliopsida</taxon>
        <taxon>eudicotyledons</taxon>
        <taxon>Gunneridae</taxon>
        <taxon>Pentapetalae</taxon>
        <taxon>Dilleniales</taxon>
        <taxon>Dilleniaceae</taxon>
        <taxon>Dillenia</taxon>
    </lineage>
</organism>
<dbReference type="PANTHER" id="PTHR36749">
    <property type="entry name" value="F7O18.3 PROTEIN"/>
    <property type="match status" value="1"/>
</dbReference>
<accession>A0AAN8UGI0</accession>
<gene>
    <name evidence="2" type="ORF">RJ641_023439</name>
</gene>
<comment type="caution">
    <text evidence="2">The sequence shown here is derived from an EMBL/GenBank/DDBJ whole genome shotgun (WGS) entry which is preliminary data.</text>
</comment>
<sequence length="416" mass="45786">MGESLFDDLPPPSSSSNPEALQEHHGEEEHHSSKPSASKESSSSSAQVPPPPALKSALKRSKPPESLPIANAPGEKKLRFKMTTDASDAQVIDAMQKIASHIKNPTKFAKASKLAIRLIESGAVKSETSDQFFVILEAAMSSSASCNDPSVRGDYHALFEAAQSTVNVLNKKQKNQLATWTIRAMTCNDFFTDDSFVLVRRKALPLQQISSAQNSAPKILRVMAALFSKAAGRIKEAISSLPVATEDDDKEEAVALEYEREKTDTGNQKSQDASAVVALEGKSNEELDPFGLDALLPGTSKREDKTKGKKDFASTVRKEEEEESKRFLKCQTGIDILVKYAYDNVSRFTTRQRDAITKLWASIREQQTRRKQGKSVTGKLDVNAFEWLQQKYAAEKISIRHSVGGSGDRRAQQWLG</sequence>
<feature type="compositionally biased region" description="Basic and acidic residues" evidence="1">
    <location>
        <begin position="21"/>
        <end position="32"/>
    </location>
</feature>
<feature type="region of interest" description="Disordered" evidence="1">
    <location>
        <begin position="290"/>
        <end position="313"/>
    </location>
</feature>
<dbReference type="Proteomes" id="UP001370490">
    <property type="component" value="Unassembled WGS sequence"/>
</dbReference>
<feature type="compositionally biased region" description="Basic and acidic residues" evidence="1">
    <location>
        <begin position="300"/>
        <end position="313"/>
    </location>
</feature>
<evidence type="ECO:0000256" key="1">
    <source>
        <dbReference type="SAM" id="MobiDB-lite"/>
    </source>
</evidence>